<dbReference type="PANTHER" id="PTHR11941:SF54">
    <property type="entry name" value="ENOYL-COA HYDRATASE, MITOCHONDRIAL"/>
    <property type="match status" value="1"/>
</dbReference>
<sequence length="299" mass="31911">MTNIDPEGAADVPTSPTGSSRWDALDFGPPASDHEEPDSPVLLDFVSGGRVAVVTLNRPHADNAITTLMGTRLTEIVESIAVRPGIRVVILTGAGDRAFSVGSDLRQRRDMTKEDWLRQRQDFDRTLYTVRQLRKPIFAAVNGVAYGGGSELAQSTDFIIASDNATFGQPEAMLGLAAGGGSPALLPRLLPPGKALQMLMTGDPIDAAEAYRLGMVNEVHPSAQLMGAAVRIAETIASNSPTAVQAVKRAVRLGEGQPTEQAIAIMMDAHWRSAVHPDRIEGIGAFNEGRDPAFQDSDY</sequence>
<protein>
    <submittedName>
        <fullName evidence="2">Enoyl-CoA hydratase-related protein</fullName>
    </submittedName>
</protein>
<keyword evidence="3" id="KW-1185">Reference proteome</keyword>
<dbReference type="InterPro" id="IPR001753">
    <property type="entry name" value="Enoyl-CoA_hydra/iso"/>
</dbReference>
<organism evidence="2 3">
    <name type="scientific">Terrabacter ginsenosidimutans</name>
    <dbReference type="NCBI Taxonomy" id="490575"/>
    <lineage>
        <taxon>Bacteria</taxon>
        <taxon>Bacillati</taxon>
        <taxon>Actinomycetota</taxon>
        <taxon>Actinomycetes</taxon>
        <taxon>Micrococcales</taxon>
        <taxon>Intrasporangiaceae</taxon>
        <taxon>Terrabacter</taxon>
    </lineage>
</organism>
<evidence type="ECO:0000313" key="3">
    <source>
        <dbReference type="Proteomes" id="UP001501468"/>
    </source>
</evidence>
<dbReference type="SUPFAM" id="SSF52096">
    <property type="entry name" value="ClpP/crotonase"/>
    <property type="match status" value="1"/>
</dbReference>
<dbReference type="PANTHER" id="PTHR11941">
    <property type="entry name" value="ENOYL-COA HYDRATASE-RELATED"/>
    <property type="match status" value="1"/>
</dbReference>
<proteinExistence type="predicted"/>
<feature type="region of interest" description="Disordered" evidence="1">
    <location>
        <begin position="1"/>
        <end position="38"/>
    </location>
</feature>
<dbReference type="Proteomes" id="UP001501468">
    <property type="component" value="Unassembled WGS sequence"/>
</dbReference>
<reference evidence="3" key="1">
    <citation type="journal article" date="2019" name="Int. J. Syst. Evol. Microbiol.">
        <title>The Global Catalogue of Microorganisms (GCM) 10K type strain sequencing project: providing services to taxonomists for standard genome sequencing and annotation.</title>
        <authorList>
            <consortium name="The Broad Institute Genomics Platform"/>
            <consortium name="The Broad Institute Genome Sequencing Center for Infectious Disease"/>
            <person name="Wu L."/>
            <person name="Ma J."/>
        </authorList>
    </citation>
    <scope>NUCLEOTIDE SEQUENCE [LARGE SCALE GENOMIC DNA]</scope>
    <source>
        <strain evidence="3">JCM 17125</strain>
    </source>
</reference>
<name>A0ABP7DXB6_9MICO</name>
<dbReference type="CDD" id="cd06558">
    <property type="entry name" value="crotonase-like"/>
    <property type="match status" value="1"/>
</dbReference>
<accession>A0ABP7DXB6</accession>
<dbReference type="InterPro" id="IPR029045">
    <property type="entry name" value="ClpP/crotonase-like_dom_sf"/>
</dbReference>
<dbReference type="EMBL" id="BAABDC010000004">
    <property type="protein sequence ID" value="GAA3711435.1"/>
    <property type="molecule type" value="Genomic_DNA"/>
</dbReference>
<evidence type="ECO:0000313" key="2">
    <source>
        <dbReference type="EMBL" id="GAA3711435.1"/>
    </source>
</evidence>
<dbReference type="Pfam" id="PF00378">
    <property type="entry name" value="ECH_1"/>
    <property type="match status" value="1"/>
</dbReference>
<comment type="caution">
    <text evidence="2">The sequence shown here is derived from an EMBL/GenBank/DDBJ whole genome shotgun (WGS) entry which is preliminary data.</text>
</comment>
<gene>
    <name evidence="2" type="ORF">GCM10022399_30260</name>
</gene>
<evidence type="ECO:0000256" key="1">
    <source>
        <dbReference type="SAM" id="MobiDB-lite"/>
    </source>
</evidence>
<dbReference type="Gene3D" id="3.90.226.10">
    <property type="entry name" value="2-enoyl-CoA Hydratase, Chain A, domain 1"/>
    <property type="match status" value="1"/>
</dbReference>